<gene>
    <name evidence="2" type="ORF">SAMN06265338_10520</name>
</gene>
<organism evidence="2 3">
    <name type="scientific">Rhodoblastus acidophilus</name>
    <name type="common">Rhodopseudomonas acidophila</name>
    <dbReference type="NCBI Taxonomy" id="1074"/>
    <lineage>
        <taxon>Bacteria</taxon>
        <taxon>Pseudomonadati</taxon>
        <taxon>Pseudomonadota</taxon>
        <taxon>Alphaproteobacteria</taxon>
        <taxon>Hyphomicrobiales</taxon>
        <taxon>Rhodoblastaceae</taxon>
        <taxon>Rhodoblastus</taxon>
    </lineage>
</organism>
<evidence type="ECO:0000313" key="2">
    <source>
        <dbReference type="EMBL" id="SNB72844.1"/>
    </source>
</evidence>
<evidence type="ECO:0008006" key="4">
    <source>
        <dbReference type="Google" id="ProtNLM"/>
    </source>
</evidence>
<dbReference type="Proteomes" id="UP000198418">
    <property type="component" value="Unassembled WGS sequence"/>
</dbReference>
<keyword evidence="3" id="KW-1185">Reference proteome</keyword>
<reference evidence="3" key="1">
    <citation type="submission" date="2017-06" db="EMBL/GenBank/DDBJ databases">
        <authorList>
            <person name="Varghese N."/>
            <person name="Submissions S."/>
        </authorList>
    </citation>
    <scope>NUCLEOTIDE SEQUENCE [LARGE SCALE GENOMIC DNA]</scope>
    <source>
        <strain evidence="3">DSM 137</strain>
    </source>
</reference>
<evidence type="ECO:0000256" key="1">
    <source>
        <dbReference type="SAM" id="SignalP"/>
    </source>
</evidence>
<dbReference type="EMBL" id="FYDG01000005">
    <property type="protein sequence ID" value="SNB72844.1"/>
    <property type="molecule type" value="Genomic_DNA"/>
</dbReference>
<keyword evidence="1" id="KW-0732">Signal</keyword>
<dbReference type="RefSeq" id="WP_088520814.1">
    <property type="nucleotide sequence ID" value="NZ_FYDG01000005.1"/>
</dbReference>
<name>A0A212RKG4_RHOAC</name>
<proteinExistence type="predicted"/>
<feature type="chain" id="PRO_5012758631" description="DUF945 family protein" evidence="1">
    <location>
        <begin position="26"/>
        <end position="540"/>
    </location>
</feature>
<accession>A0A212RKG4</accession>
<dbReference type="OrthoDB" id="8081243at2"/>
<sequence length="540" mass="54934">MPSFRSPPLARLVLLAALAPASAQAADIALDNVSLPTGADAKLTFKHIELKDANITVEEATKLFSGALPRDAAAELIGKLKAARIAAPEAVLTSDKPGAVTFHDFAAEGVDQGSAAHLTLGGVDADIPGDTGGSVVLKSQGVTLDGVQIKHLAEAIKAGDAAGASARINHAAWSGFDLTAPDKGTPAGADGGNLIRVHLASAEAAQNFDGDTPTKFSFNASGLSVTMPKASQAGAALTALGYDKIEANVKFSGAYQAANKTFALDDYSIDLAKLGSIALSGRFGGLDASAFAGDPAARAAAFQASELQALTLKLVNAGALEKALALTALSKNQTPDAIKAEWSMIAAQAPMLAPNIPAATTFSQAVLKFVANGKSLTLALAAKPPAPKVSDLQEMKDPAQIAARFDVTADADGALPPLAAPMTATPTAAPPAAPAVSGQTKLTGAAAWAALVGNTISGKDSDGLPLSEFYGPGGLVKQLDDDETATGKWILRGENVCFIFPGEKTETCYKLEVAGDAATFIDEDGDGKRYTILKGNPKNL</sequence>
<protein>
    <recommendedName>
        <fullName evidence="4">DUF945 family protein</fullName>
    </recommendedName>
</protein>
<dbReference type="AlphaFoldDB" id="A0A212RKG4"/>
<evidence type="ECO:0000313" key="3">
    <source>
        <dbReference type="Proteomes" id="UP000198418"/>
    </source>
</evidence>
<feature type="signal peptide" evidence="1">
    <location>
        <begin position="1"/>
        <end position="25"/>
    </location>
</feature>